<dbReference type="InParanoid" id="A0A4W3JS77"/>
<dbReference type="STRING" id="7868.ENSCMIP00000046349"/>
<evidence type="ECO:0000313" key="8">
    <source>
        <dbReference type="Ensembl" id="ENSCMIP00000046349.1"/>
    </source>
</evidence>
<reference evidence="9" key="3">
    <citation type="journal article" date="2014" name="Nature">
        <title>Elephant shark genome provides unique insights into gnathostome evolution.</title>
        <authorList>
            <consortium name="International Elephant Shark Genome Sequencing Consortium"/>
            <person name="Venkatesh B."/>
            <person name="Lee A.P."/>
            <person name="Ravi V."/>
            <person name="Maurya A.K."/>
            <person name="Lian M.M."/>
            <person name="Swann J.B."/>
            <person name="Ohta Y."/>
            <person name="Flajnik M.F."/>
            <person name="Sutoh Y."/>
            <person name="Kasahara M."/>
            <person name="Hoon S."/>
            <person name="Gangu V."/>
            <person name="Roy S.W."/>
            <person name="Irimia M."/>
            <person name="Korzh V."/>
            <person name="Kondrychyn I."/>
            <person name="Lim Z.W."/>
            <person name="Tay B.H."/>
            <person name="Tohari S."/>
            <person name="Kong K.W."/>
            <person name="Ho S."/>
            <person name="Lorente-Galdos B."/>
            <person name="Quilez J."/>
            <person name="Marques-Bonet T."/>
            <person name="Raney B.J."/>
            <person name="Ingham P.W."/>
            <person name="Tay A."/>
            <person name="Hillier L.W."/>
            <person name="Minx P."/>
            <person name="Boehm T."/>
            <person name="Wilson R.K."/>
            <person name="Brenner S."/>
            <person name="Warren W.C."/>
        </authorList>
    </citation>
    <scope>NUCLEOTIDE SEQUENCE [LARGE SCALE GENOMIC DNA]</scope>
</reference>
<dbReference type="InterPro" id="IPR008984">
    <property type="entry name" value="SMAD_FHA_dom_sf"/>
</dbReference>
<accession>A0A4W3JS77</accession>
<evidence type="ECO:0000256" key="6">
    <source>
        <dbReference type="SAM" id="Coils"/>
    </source>
</evidence>
<evidence type="ECO:0000256" key="5">
    <source>
        <dbReference type="PROSITE-ProRule" id="PRU00283"/>
    </source>
</evidence>
<evidence type="ECO:0000256" key="2">
    <source>
        <dbReference type="ARBA" id="ARBA00022840"/>
    </source>
</evidence>
<dbReference type="SUPFAM" id="SSF49879">
    <property type="entry name" value="SMAD/FHA domain"/>
    <property type="match status" value="1"/>
</dbReference>
<dbReference type="Pfam" id="PF00225">
    <property type="entry name" value="Kinesin"/>
    <property type="match status" value="1"/>
</dbReference>
<dbReference type="Pfam" id="PF12423">
    <property type="entry name" value="KIF1B"/>
    <property type="match status" value="1"/>
</dbReference>
<dbReference type="GO" id="GO:0007018">
    <property type="term" value="P:microtubule-based movement"/>
    <property type="evidence" value="ECO:0007669"/>
    <property type="project" value="InterPro"/>
</dbReference>
<dbReference type="GO" id="GO:0008017">
    <property type="term" value="F:microtubule binding"/>
    <property type="evidence" value="ECO:0007669"/>
    <property type="project" value="InterPro"/>
</dbReference>
<dbReference type="PANTHER" id="PTHR47117">
    <property type="entry name" value="STAR-RELATED LIPID TRANSFER PROTEIN 9"/>
    <property type="match status" value="1"/>
</dbReference>
<gene>
    <name evidence="8" type="primary">kif28</name>
</gene>
<evidence type="ECO:0000256" key="3">
    <source>
        <dbReference type="ARBA" id="ARBA00023054"/>
    </source>
</evidence>
<protein>
    <recommendedName>
        <fullName evidence="7">Kinesin motor domain-containing protein</fullName>
    </recommendedName>
</protein>
<keyword evidence="2 5" id="KW-0067">ATP-binding</keyword>
<dbReference type="Gene3D" id="2.60.200.20">
    <property type="match status" value="1"/>
</dbReference>
<feature type="coiled-coil region" evidence="6">
    <location>
        <begin position="808"/>
        <end position="849"/>
    </location>
</feature>
<dbReference type="AlphaFoldDB" id="A0A4W3JS77"/>
<keyword evidence="9" id="KW-1185">Reference proteome</keyword>
<feature type="domain" description="Kinesin motor" evidence="7">
    <location>
        <begin position="1"/>
        <end position="344"/>
    </location>
</feature>
<dbReference type="Gene3D" id="3.40.850.10">
    <property type="entry name" value="Kinesin motor domain"/>
    <property type="match status" value="1"/>
</dbReference>
<dbReference type="SMART" id="SM00129">
    <property type="entry name" value="KISc"/>
    <property type="match status" value="1"/>
</dbReference>
<evidence type="ECO:0000259" key="7">
    <source>
        <dbReference type="PROSITE" id="PS50067"/>
    </source>
</evidence>
<feature type="binding site" evidence="5">
    <location>
        <begin position="99"/>
        <end position="106"/>
    </location>
    <ligand>
        <name>ATP</name>
        <dbReference type="ChEBI" id="CHEBI:30616"/>
    </ligand>
</feature>
<dbReference type="Ensembl" id="ENSCMIT00000047009.1">
    <property type="protein sequence ID" value="ENSCMIP00000046349.1"/>
    <property type="gene ID" value="ENSCMIG00000019058.1"/>
</dbReference>
<keyword evidence="1 5" id="KW-0547">Nucleotide-binding</keyword>
<dbReference type="PROSITE" id="PS50067">
    <property type="entry name" value="KINESIN_MOTOR_2"/>
    <property type="match status" value="1"/>
</dbReference>
<reference evidence="9" key="2">
    <citation type="journal article" date="2007" name="PLoS Biol.">
        <title>Survey sequencing and comparative analysis of the elephant shark (Callorhinchus milii) genome.</title>
        <authorList>
            <person name="Venkatesh B."/>
            <person name="Kirkness E.F."/>
            <person name="Loh Y.H."/>
            <person name="Halpern A.L."/>
            <person name="Lee A.P."/>
            <person name="Johnson J."/>
            <person name="Dandona N."/>
            <person name="Viswanathan L.D."/>
            <person name="Tay A."/>
            <person name="Venter J.C."/>
            <person name="Strausberg R.L."/>
            <person name="Brenner S."/>
        </authorList>
    </citation>
    <scope>NUCLEOTIDE SEQUENCE [LARGE SCALE GENOMIC DNA]</scope>
</reference>
<dbReference type="InterPro" id="IPR027417">
    <property type="entry name" value="P-loop_NTPase"/>
</dbReference>
<sequence>RQGETLGKFPYSTRSRCIISMTSNSTTIYNPKNRKNTKTFTFDITYWSHSGFVQNDEGMLVADGPNSRYADQRKVFSDFGQEMLDNVWQGYNATLLAYGQTGSGKSYSMIGYGPNQGIVPITCDELFKAIKQNQEIDKQYQVCFSMLEIYNEKVIDLLSKTKQLGGLKVRENHQRGYYVEGLKSVPCECYERIKLLLEQGNRKRSTASTNMNTISSRSHMIITIQFKQVFLKEHLTKQSDISLVDLAGSERQKSSGSEGDHLREGAAINRSLSTLGNVISALAEIAVGKKVMHVPYRDSTITKLLQSALGGNSKTIMIATISPADICYEETLSTLRYVYLKSCLPSPEELRRLLADNELQMHDIQTSWEQRLEKARKEWEQQYVVISQEQDMIRIFPYLLNVNVDPQLSGIIALENLPLPPISDKHATITNQDSTVTLESCGQAKVTVNGILVLTKVHLRHLDRVILGSSSTYLYVGFPSERSSEDLTRYDYDFFQCELAAAEGFDKDVLGGVSGNHREADPSVLAVFHDYIRVKPMVMEANQISHELNKELKFELEVKNLALTDSRGRDLTKEIIVKVTNKVWVWSKAKFVNRKFIMEDMYQRFVDGESIAVGRENDPFWDPVEPVHLGTAHVWLQSLIYCIALEEQVEFHNSQGKEEAILQMSLVPCTPTGQPHGEDGILIDPTELVGQRMDFQVQITNCLGVKWLKQNSKRGIQISYHVINHQHPFPTKSVWNSVNPRIDHMLQFTVKSVSQELLNYLQDHAMVVDLWGLQDGCAEMASSLEGAEITEEGSIIIDYPTEVSENQLPELYTKLSKLEQKIELLKDVNKTLRKENVALKETLRKIISEGTQNKQTHHKNFGFKSVPKPSYDVEFAKALKLFYQSMNRVRSQLLELQRHRPTDEDNVEILQISIDEQSQMIKDFGDHLESCINTLKNDVAFIIKKKREHSWCSSATK</sequence>
<comment type="similarity">
    <text evidence="5">Belongs to the TRAFAC class myosin-kinesin ATPase superfamily. Kinesin family.</text>
</comment>
<dbReference type="FunFam" id="3.40.850.10:FF:000063">
    <property type="entry name" value="Kinesin-like protein"/>
    <property type="match status" value="1"/>
</dbReference>
<dbReference type="InterPro" id="IPR001752">
    <property type="entry name" value="Kinesin_motor_dom"/>
</dbReference>
<evidence type="ECO:0000256" key="1">
    <source>
        <dbReference type="ARBA" id="ARBA00022741"/>
    </source>
</evidence>
<dbReference type="InterPro" id="IPR022140">
    <property type="entry name" value="Kinesin-like_KIF1-typ"/>
</dbReference>
<evidence type="ECO:0000256" key="4">
    <source>
        <dbReference type="ARBA" id="ARBA00023175"/>
    </source>
</evidence>
<keyword evidence="4 5" id="KW-0505">Motor protein</keyword>
<reference evidence="8" key="5">
    <citation type="submission" date="2025-09" db="UniProtKB">
        <authorList>
            <consortium name="Ensembl"/>
        </authorList>
    </citation>
    <scope>IDENTIFICATION</scope>
</reference>
<reference evidence="9" key="1">
    <citation type="journal article" date="2006" name="Science">
        <title>Ancient noncoding elements conserved in the human genome.</title>
        <authorList>
            <person name="Venkatesh B."/>
            <person name="Kirkness E.F."/>
            <person name="Loh Y.H."/>
            <person name="Halpern A.L."/>
            <person name="Lee A.P."/>
            <person name="Johnson J."/>
            <person name="Dandona N."/>
            <person name="Viswanathan L.D."/>
            <person name="Tay A."/>
            <person name="Venter J.C."/>
            <person name="Strausberg R.L."/>
            <person name="Brenner S."/>
        </authorList>
    </citation>
    <scope>NUCLEOTIDE SEQUENCE [LARGE SCALE GENOMIC DNA]</scope>
</reference>
<name>A0A4W3JS77_CALMI</name>
<dbReference type="Proteomes" id="UP000314986">
    <property type="component" value="Unassembled WGS sequence"/>
</dbReference>
<evidence type="ECO:0000313" key="9">
    <source>
        <dbReference type="Proteomes" id="UP000314986"/>
    </source>
</evidence>
<keyword evidence="3 6" id="KW-0175">Coiled coil</keyword>
<dbReference type="GO" id="GO:0003777">
    <property type="term" value="F:microtubule motor activity"/>
    <property type="evidence" value="ECO:0007669"/>
    <property type="project" value="InterPro"/>
</dbReference>
<reference evidence="8" key="4">
    <citation type="submission" date="2025-08" db="UniProtKB">
        <authorList>
            <consortium name="Ensembl"/>
        </authorList>
    </citation>
    <scope>IDENTIFICATION</scope>
</reference>
<dbReference type="OMA" id="HMVITIH"/>
<organism evidence="8 9">
    <name type="scientific">Callorhinchus milii</name>
    <name type="common">Ghost shark</name>
    <dbReference type="NCBI Taxonomy" id="7868"/>
    <lineage>
        <taxon>Eukaryota</taxon>
        <taxon>Metazoa</taxon>
        <taxon>Chordata</taxon>
        <taxon>Craniata</taxon>
        <taxon>Vertebrata</taxon>
        <taxon>Chondrichthyes</taxon>
        <taxon>Holocephali</taxon>
        <taxon>Chimaeriformes</taxon>
        <taxon>Callorhinchidae</taxon>
        <taxon>Callorhinchus</taxon>
    </lineage>
</organism>
<dbReference type="PRINTS" id="PR00380">
    <property type="entry name" value="KINESINHEAVY"/>
</dbReference>
<dbReference type="InterPro" id="IPR036961">
    <property type="entry name" value="Kinesin_motor_dom_sf"/>
</dbReference>
<dbReference type="SUPFAM" id="SSF52540">
    <property type="entry name" value="P-loop containing nucleoside triphosphate hydrolases"/>
    <property type="match status" value="1"/>
</dbReference>
<proteinExistence type="inferred from homology"/>
<dbReference type="GeneTree" id="ENSGT00940000163104"/>
<dbReference type="GO" id="GO:0005524">
    <property type="term" value="F:ATP binding"/>
    <property type="evidence" value="ECO:0007669"/>
    <property type="project" value="UniProtKB-UniRule"/>
</dbReference>